<feature type="transmembrane region" description="Helical" evidence="1">
    <location>
        <begin position="92"/>
        <end position="115"/>
    </location>
</feature>
<comment type="caution">
    <text evidence="2">The sequence shown here is derived from an EMBL/GenBank/DDBJ whole genome shotgun (WGS) entry which is preliminary data.</text>
</comment>
<proteinExistence type="predicted"/>
<accession>A0A426Z410</accession>
<reference evidence="2 3" key="1">
    <citation type="journal article" date="2014" name="Agronomy (Basel)">
        <title>A Draft Genome Sequence for Ensete ventricosum, the Drought-Tolerant Tree Against Hunger.</title>
        <authorList>
            <person name="Harrison J."/>
            <person name="Moore K.A."/>
            <person name="Paszkiewicz K."/>
            <person name="Jones T."/>
            <person name="Grant M."/>
            <person name="Ambacheew D."/>
            <person name="Muzemil S."/>
            <person name="Studholme D.J."/>
        </authorList>
    </citation>
    <scope>NUCLEOTIDE SEQUENCE [LARGE SCALE GENOMIC DNA]</scope>
</reference>
<organism evidence="2 3">
    <name type="scientific">Ensete ventricosum</name>
    <name type="common">Abyssinian banana</name>
    <name type="synonym">Musa ensete</name>
    <dbReference type="NCBI Taxonomy" id="4639"/>
    <lineage>
        <taxon>Eukaryota</taxon>
        <taxon>Viridiplantae</taxon>
        <taxon>Streptophyta</taxon>
        <taxon>Embryophyta</taxon>
        <taxon>Tracheophyta</taxon>
        <taxon>Spermatophyta</taxon>
        <taxon>Magnoliopsida</taxon>
        <taxon>Liliopsida</taxon>
        <taxon>Zingiberales</taxon>
        <taxon>Musaceae</taxon>
        <taxon>Ensete</taxon>
    </lineage>
</organism>
<keyword evidence="1" id="KW-0472">Membrane</keyword>
<sequence>MALVQATNSRYHVLTKSVLNVGINLVSFRLNCFPMNFFVFDRMIRIMVGIFSTVLGRSVHLQVTPCLFASFFLLGLTGFCFFSALATQTPTYALAAIPAFFYIYLGSGATLMILYRCPAIIGSNSYNLSDESAWHLGVLCLIGNCFCIAAYFVLQVL</sequence>
<protein>
    <submittedName>
        <fullName evidence="2">Uncharacterized protein</fullName>
    </submittedName>
</protein>
<name>A0A426Z410_ENSVE</name>
<keyword evidence="1" id="KW-0812">Transmembrane</keyword>
<feature type="transmembrane region" description="Helical" evidence="1">
    <location>
        <begin position="136"/>
        <end position="154"/>
    </location>
</feature>
<dbReference type="EMBL" id="AMZH03008553">
    <property type="protein sequence ID" value="RRT58711.1"/>
    <property type="molecule type" value="Genomic_DNA"/>
</dbReference>
<evidence type="ECO:0000313" key="2">
    <source>
        <dbReference type="EMBL" id="RRT58711.1"/>
    </source>
</evidence>
<gene>
    <name evidence="2" type="ORF">B296_00011253</name>
</gene>
<keyword evidence="1" id="KW-1133">Transmembrane helix</keyword>
<dbReference type="Proteomes" id="UP000287651">
    <property type="component" value="Unassembled WGS sequence"/>
</dbReference>
<dbReference type="AlphaFoldDB" id="A0A426Z410"/>
<evidence type="ECO:0000256" key="1">
    <source>
        <dbReference type="SAM" id="Phobius"/>
    </source>
</evidence>
<evidence type="ECO:0000313" key="3">
    <source>
        <dbReference type="Proteomes" id="UP000287651"/>
    </source>
</evidence>
<feature type="transmembrane region" description="Helical" evidence="1">
    <location>
        <begin position="67"/>
        <end position="86"/>
    </location>
</feature>